<reference evidence="2" key="2">
    <citation type="submission" date="2019-10" db="EMBL/GenBank/DDBJ databases">
        <title>A de novo genome assembly of a pear dwarfing rootstock.</title>
        <authorList>
            <person name="Wang F."/>
            <person name="Wang J."/>
            <person name="Li S."/>
            <person name="Zhang Y."/>
            <person name="Fang M."/>
            <person name="Ma L."/>
            <person name="Zhao Y."/>
            <person name="Jiang S."/>
        </authorList>
    </citation>
    <scope>NUCLEOTIDE SEQUENCE [LARGE SCALE GENOMIC DNA]</scope>
</reference>
<organism evidence="1 2">
    <name type="scientific">Pyrus ussuriensis x Pyrus communis</name>
    <dbReference type="NCBI Taxonomy" id="2448454"/>
    <lineage>
        <taxon>Eukaryota</taxon>
        <taxon>Viridiplantae</taxon>
        <taxon>Streptophyta</taxon>
        <taxon>Embryophyta</taxon>
        <taxon>Tracheophyta</taxon>
        <taxon>Spermatophyta</taxon>
        <taxon>Magnoliopsida</taxon>
        <taxon>eudicotyledons</taxon>
        <taxon>Gunneridae</taxon>
        <taxon>Pentapetalae</taxon>
        <taxon>rosids</taxon>
        <taxon>fabids</taxon>
        <taxon>Rosales</taxon>
        <taxon>Rosaceae</taxon>
        <taxon>Amygdaloideae</taxon>
        <taxon>Maleae</taxon>
        <taxon>Pyrus</taxon>
    </lineage>
</organism>
<name>A0A5N5FZW9_9ROSA</name>
<accession>A0A5N5FZW9</accession>
<reference evidence="1 2" key="3">
    <citation type="submission" date="2019-11" db="EMBL/GenBank/DDBJ databases">
        <title>A de novo genome assembly of a pear dwarfing rootstock.</title>
        <authorList>
            <person name="Wang F."/>
            <person name="Wang J."/>
            <person name="Li S."/>
            <person name="Zhang Y."/>
            <person name="Fang M."/>
            <person name="Ma L."/>
            <person name="Zhao Y."/>
            <person name="Jiang S."/>
        </authorList>
    </citation>
    <scope>NUCLEOTIDE SEQUENCE [LARGE SCALE GENOMIC DNA]</scope>
    <source>
        <strain evidence="1">S2</strain>
        <tissue evidence="1">Leaf</tissue>
    </source>
</reference>
<protein>
    <submittedName>
        <fullName evidence="1">Uncharacterized protein</fullName>
    </submittedName>
</protein>
<dbReference type="Proteomes" id="UP000327157">
    <property type="component" value="Chromosome 14"/>
</dbReference>
<dbReference type="AlphaFoldDB" id="A0A5N5FZW9"/>
<gene>
    <name evidence="1" type="ORF">D8674_011867</name>
</gene>
<sequence length="80" mass="9373">MSGWFCMEPDFLRHVVKSWSTETHTFICAWEDFTSMLEDNMGSMDLFHYDIPPVDDEVYKTLKKGAPTSPSKALWFNEMD</sequence>
<proteinExistence type="predicted"/>
<evidence type="ECO:0000313" key="1">
    <source>
        <dbReference type="EMBL" id="KAB2608699.1"/>
    </source>
</evidence>
<dbReference type="OrthoDB" id="1679068at2759"/>
<keyword evidence="2" id="KW-1185">Reference proteome</keyword>
<dbReference type="EMBL" id="SMOL01000553">
    <property type="protein sequence ID" value="KAB2608699.1"/>
    <property type="molecule type" value="Genomic_DNA"/>
</dbReference>
<comment type="caution">
    <text evidence="1">The sequence shown here is derived from an EMBL/GenBank/DDBJ whole genome shotgun (WGS) entry which is preliminary data.</text>
</comment>
<reference evidence="1 2" key="1">
    <citation type="submission" date="2019-09" db="EMBL/GenBank/DDBJ databases">
        <authorList>
            <person name="Ou C."/>
        </authorList>
    </citation>
    <scope>NUCLEOTIDE SEQUENCE [LARGE SCALE GENOMIC DNA]</scope>
    <source>
        <strain evidence="1">S2</strain>
        <tissue evidence="1">Leaf</tissue>
    </source>
</reference>
<evidence type="ECO:0000313" key="2">
    <source>
        <dbReference type="Proteomes" id="UP000327157"/>
    </source>
</evidence>